<reference evidence="3" key="1">
    <citation type="submission" date="2016-10" db="EMBL/GenBank/DDBJ databases">
        <authorList>
            <person name="Varghese N."/>
            <person name="Submissions S."/>
        </authorList>
    </citation>
    <scope>NUCLEOTIDE SEQUENCE [LARGE SCALE GENOMIC DNA]</scope>
    <source>
        <strain evidence="3">DSM 14807</strain>
    </source>
</reference>
<dbReference type="Proteomes" id="UP000199537">
    <property type="component" value="Unassembled WGS sequence"/>
</dbReference>
<keyword evidence="1" id="KW-1133">Transmembrane helix</keyword>
<feature type="transmembrane region" description="Helical" evidence="1">
    <location>
        <begin position="20"/>
        <end position="37"/>
    </location>
</feature>
<dbReference type="EMBL" id="FPCJ01000001">
    <property type="protein sequence ID" value="SFV32979.1"/>
    <property type="molecule type" value="Genomic_DNA"/>
</dbReference>
<dbReference type="STRING" id="1393122.SAMN05660895_1518"/>
<dbReference type="AlphaFoldDB" id="A0A1I7NEA8"/>
<sequence length="42" mass="4834">MKHTATKSQHSQMKWISNPVVLALGVIILSFVLFYVLERLFS</sequence>
<keyword evidence="3" id="KW-1185">Reference proteome</keyword>
<gene>
    <name evidence="2" type="ORF">SAMN05660895_1518</name>
</gene>
<accession>A0A1I7NEA8</accession>
<evidence type="ECO:0000313" key="3">
    <source>
        <dbReference type="Proteomes" id="UP000199537"/>
    </source>
</evidence>
<proteinExistence type="predicted"/>
<name>A0A1I7NEA8_9BACT</name>
<keyword evidence="1" id="KW-0812">Transmembrane</keyword>
<evidence type="ECO:0000256" key="1">
    <source>
        <dbReference type="SAM" id="Phobius"/>
    </source>
</evidence>
<organism evidence="2 3">
    <name type="scientific">Thermoflavifilum thermophilum</name>
    <dbReference type="NCBI Taxonomy" id="1393122"/>
    <lineage>
        <taxon>Bacteria</taxon>
        <taxon>Pseudomonadati</taxon>
        <taxon>Bacteroidota</taxon>
        <taxon>Chitinophagia</taxon>
        <taxon>Chitinophagales</taxon>
        <taxon>Chitinophagaceae</taxon>
        <taxon>Thermoflavifilum</taxon>
    </lineage>
</organism>
<protein>
    <submittedName>
        <fullName evidence="2">Uncharacterized protein</fullName>
    </submittedName>
</protein>
<evidence type="ECO:0000313" key="2">
    <source>
        <dbReference type="EMBL" id="SFV32979.1"/>
    </source>
</evidence>
<keyword evidence="1" id="KW-0472">Membrane</keyword>